<feature type="region of interest" description="Disordered" evidence="1">
    <location>
        <begin position="1"/>
        <end position="28"/>
    </location>
</feature>
<dbReference type="OrthoDB" id="5572038at2"/>
<keyword evidence="4" id="KW-1185">Reference proteome</keyword>
<gene>
    <name evidence="2" type="ORF">F1720_00965</name>
    <name evidence="3" type="ORF">SAMN04490181_1746</name>
</gene>
<evidence type="ECO:0000256" key="1">
    <source>
        <dbReference type="SAM" id="MobiDB-lite"/>
    </source>
</evidence>
<dbReference type="RefSeq" id="WP_090291124.1">
    <property type="nucleotide sequence ID" value="NZ_BMNU01000001.1"/>
</dbReference>
<evidence type="ECO:0000313" key="3">
    <source>
        <dbReference type="EMBL" id="SDU93213.1"/>
    </source>
</evidence>
<reference evidence="2 5" key="2">
    <citation type="submission" date="2019-09" db="EMBL/GenBank/DDBJ databases">
        <title>Draft genome sequence of Pseudomonas brenneri CCUG 51514(T).</title>
        <authorList>
            <person name="Tunovic T."/>
            <person name="Pineiro-Iglesias B."/>
            <person name="Unosson C."/>
            <person name="Inganas E."/>
            <person name="Ohlen M."/>
            <person name="Cardew S."/>
            <person name="Jensie-Markopoulos S."/>
            <person name="Salva-Serra F."/>
            <person name="Jaen-Luchoro D."/>
            <person name="Svensson-Stadler L."/>
            <person name="Chun J."/>
            <person name="Moore E."/>
        </authorList>
    </citation>
    <scope>NUCLEOTIDE SEQUENCE [LARGE SCALE GENOMIC DNA]</scope>
    <source>
        <strain evidence="2 5">CCUG 51514</strain>
    </source>
</reference>
<evidence type="ECO:0000313" key="4">
    <source>
        <dbReference type="Proteomes" id="UP000199620"/>
    </source>
</evidence>
<sequence length="1390" mass="151765">MMPVHLNTRHTPLSSPVAPPVDAPPVAQGKSSLALVQQTPGLPIGSQRAEVRGKLGDLDEILRVLRELNASNTAANKSLFLNKDSPLIPLNGSTQPGTNRLDNMLRFYGIVPSDPKTPVQLQAAINAVEETRSEISLGLDDASSDLDGLLQASNDQAIGDWVGELEAKYKKPLLSHLTEGLSTQALEKAQGTPAGVLELILASPKADELVQLLLKKLGGAEFPLDGVIAPGVKVKLLIKALGLSLDPVQTRKPGQIAGFPLASGEQWNMNYPAIGKAFRQHLVDSQKLSAAEANVAAYILRPQFPADFAVRDIPAELPYQGTAVWVNFKHGVSLAEAIEPGSSRRMSFQELVDLPGKLSEQATTDEQWALIASTRIPATLNWAVTQGVLPQKQDYSQEEINKAVAALDAHVDTVVSATQQLAANVPVRKDFFERMERGTSRTEVLSLFSPLFLLYRHLNGEKITPAEISYQYPVYDDATFKTTFDKYLGDTKSAYGKLVTSHLSQLPLKDRRAIDQGDVTVYALRTRPNSANETDDERRAAITRPAFILKTVHEGETNYYEMNPVKGIARRRDDLKPILETYNPADKSYDKDFISIEHSDDGVPSEELVVRNTRAGSRAEFKKKWTAYKSGKGPRPPNFSIVVPQQLAHFSSSSTASKTTVPQTITSERSTAIAKTVTDDLFYVDEDQLKEWAESDPERESAAQKKDETFWTRVKGTAQMVIPFWSGIESLVKGDTKQGILDLVADGLLTFAGPAGKFASGSVRLISSAGKIGVRALLPKFGSLVKKFAVSSLRNINPLDPVMPALSSGGSRLLKFGGTHLQNVQAGIAQFKQSSVLKLLGRGRYDVSPKIALTPRPVAQGQILRVPEGISSDQARVLNRHKYSDVVVGDDVYRYNPAKPESLVKLGGPEDTGPFEGFVMTCGGGGRRLKRDLSDLCYTKQIEPGGTSVFQDAQALEHRRLIPGAGPGKGPRTVIHEHRRYRVNEAGNQELLPMASVEPVTYKSRTTGSQVNEPDFGYDDFGVPRPINQETVVIKMDAISDLSNDQRVVRGFKINHDNRQYVVVEADTGVYYYAELNGNGQLDFHRMTRNDPLDVQFIKQYDQYKDVYGFVAQGLPDNPLVVLPSLDRLVKKIVADEPMSPAEVDHLVKVLQGLSPEKQREVLMGVYAAGSNPGHVVVAAKPVRLAPIKKQADFAQLPTEQQNRLYAEGGRTAVDEQFKATGIRSANQQVPGLAGEVTRNQTASEMVGWLYTRTGAPNYSEMVLKTGAGNCDQMAKVAVDTINASGGNARIAQVKGHTFAVVGGPPGQPRSKGFVGPEWDEAWVVDPWAGITCRAADYPAQFKARMQEWSLSGRRILISDGATPPSSVWSDPMEPRWITATVGGEAQVFQ</sequence>
<proteinExistence type="predicted"/>
<dbReference type="EMBL" id="LT629800">
    <property type="protein sequence ID" value="SDU93213.1"/>
    <property type="molecule type" value="Genomic_DNA"/>
</dbReference>
<evidence type="ECO:0000313" key="5">
    <source>
        <dbReference type="Proteomes" id="UP000325296"/>
    </source>
</evidence>
<dbReference type="EMBL" id="VUOL01000001">
    <property type="protein sequence ID" value="KAA2233631.1"/>
    <property type="molecule type" value="Genomic_DNA"/>
</dbReference>
<evidence type="ECO:0000313" key="2">
    <source>
        <dbReference type="EMBL" id="KAA2233631.1"/>
    </source>
</evidence>
<organism evidence="2 5">
    <name type="scientific">Pseudomonas brenneri</name>
    <dbReference type="NCBI Taxonomy" id="129817"/>
    <lineage>
        <taxon>Bacteria</taxon>
        <taxon>Pseudomonadati</taxon>
        <taxon>Pseudomonadota</taxon>
        <taxon>Gammaproteobacteria</taxon>
        <taxon>Pseudomonadales</taxon>
        <taxon>Pseudomonadaceae</taxon>
        <taxon>Pseudomonas</taxon>
    </lineage>
</organism>
<protein>
    <submittedName>
        <fullName evidence="2">Uncharacterized protein</fullName>
    </submittedName>
</protein>
<name>A0A5B2V405_9PSED</name>
<reference evidence="3 4" key="1">
    <citation type="submission" date="2016-10" db="EMBL/GenBank/DDBJ databases">
        <authorList>
            <person name="Varghese N."/>
            <person name="Submissions S."/>
        </authorList>
    </citation>
    <scope>NUCLEOTIDE SEQUENCE [LARGE SCALE GENOMIC DNA]</scope>
    <source>
        <strain evidence="3 4">BS2771</strain>
    </source>
</reference>
<dbReference type="Proteomes" id="UP000199620">
    <property type="component" value="Chromosome I"/>
</dbReference>
<dbReference type="Proteomes" id="UP000325296">
    <property type="component" value="Unassembled WGS sequence"/>
</dbReference>
<accession>A0A5B2V405</accession>